<feature type="domain" description="Meiotically up-regulated gene 62 protein-like alpha-beta" evidence="4">
    <location>
        <begin position="1526"/>
        <end position="1658"/>
    </location>
</feature>
<feature type="compositionally biased region" description="Basic and acidic residues" evidence="1">
    <location>
        <begin position="198"/>
        <end position="225"/>
    </location>
</feature>
<dbReference type="InterPro" id="IPR045851">
    <property type="entry name" value="AMP-bd_C_sf"/>
</dbReference>
<proteinExistence type="predicted"/>
<feature type="compositionally biased region" description="Low complexity" evidence="1">
    <location>
        <begin position="2552"/>
        <end position="2573"/>
    </location>
</feature>
<feature type="region of interest" description="Disordered" evidence="1">
    <location>
        <begin position="2474"/>
        <end position="2493"/>
    </location>
</feature>
<evidence type="ECO:0000259" key="3">
    <source>
        <dbReference type="Pfam" id="PF23024"/>
    </source>
</evidence>
<dbReference type="GO" id="GO:0005829">
    <property type="term" value="C:cytosol"/>
    <property type="evidence" value="ECO:0007669"/>
    <property type="project" value="TreeGrafter"/>
</dbReference>
<keyword evidence="6" id="KW-1185">Reference proteome</keyword>
<feature type="compositionally biased region" description="Low complexity" evidence="1">
    <location>
        <begin position="28"/>
        <end position="42"/>
    </location>
</feature>
<dbReference type="InterPro" id="IPR056881">
    <property type="entry name" value="Mug62_dom"/>
</dbReference>
<dbReference type="InterPro" id="IPR000873">
    <property type="entry name" value="AMP-dep_synth/lig_dom"/>
</dbReference>
<feature type="compositionally biased region" description="Basic and acidic residues" evidence="1">
    <location>
        <begin position="375"/>
        <end position="386"/>
    </location>
</feature>
<evidence type="ECO:0000256" key="1">
    <source>
        <dbReference type="SAM" id="MobiDB-lite"/>
    </source>
</evidence>
<feature type="region of interest" description="Disordered" evidence="1">
    <location>
        <begin position="2432"/>
        <end position="2455"/>
    </location>
</feature>
<dbReference type="EMBL" id="JAAAUY010000058">
    <property type="protein sequence ID" value="KAF9336478.1"/>
    <property type="molecule type" value="Genomic_DNA"/>
</dbReference>
<feature type="region of interest" description="Disordered" evidence="1">
    <location>
        <begin position="1325"/>
        <end position="1365"/>
    </location>
</feature>
<feature type="compositionally biased region" description="Basic and acidic residues" evidence="1">
    <location>
        <begin position="595"/>
        <end position="630"/>
    </location>
</feature>
<dbReference type="PANTHER" id="PTHR22754">
    <property type="entry name" value="DISCO-INTERACTING PROTEIN 2 DIP2 -RELATED"/>
    <property type="match status" value="1"/>
</dbReference>
<evidence type="ECO:0000313" key="6">
    <source>
        <dbReference type="Proteomes" id="UP000696485"/>
    </source>
</evidence>
<protein>
    <submittedName>
        <fullName evidence="5">Uncharacterized protein</fullName>
    </submittedName>
</protein>
<dbReference type="Gene3D" id="3.30.300.30">
    <property type="match status" value="1"/>
</dbReference>
<evidence type="ECO:0000259" key="2">
    <source>
        <dbReference type="Pfam" id="PF00501"/>
    </source>
</evidence>
<feature type="domain" description="AMP-dependent synthetase/ligase" evidence="2">
    <location>
        <begin position="939"/>
        <end position="1230"/>
    </location>
</feature>
<dbReference type="PANTHER" id="PTHR22754:SF32">
    <property type="entry name" value="DISCO-INTERACTING PROTEIN 2"/>
    <property type="match status" value="1"/>
</dbReference>
<feature type="compositionally biased region" description="Polar residues" evidence="1">
    <location>
        <begin position="535"/>
        <end position="563"/>
    </location>
</feature>
<dbReference type="Pfam" id="PF24919">
    <property type="entry name" value="Mug62"/>
    <property type="match status" value="1"/>
</dbReference>
<feature type="compositionally biased region" description="Polar residues" evidence="1">
    <location>
        <begin position="1833"/>
        <end position="1845"/>
    </location>
</feature>
<dbReference type="SUPFAM" id="SSF56801">
    <property type="entry name" value="Acetyl-CoA synthetase-like"/>
    <property type="match status" value="2"/>
</dbReference>
<feature type="region of interest" description="Disordered" evidence="1">
    <location>
        <begin position="493"/>
        <end position="630"/>
    </location>
</feature>
<feature type="region of interest" description="Disordered" evidence="1">
    <location>
        <begin position="406"/>
        <end position="481"/>
    </location>
</feature>
<evidence type="ECO:0000259" key="4">
    <source>
        <dbReference type="Pfam" id="PF24919"/>
    </source>
</evidence>
<dbReference type="InterPro" id="IPR025110">
    <property type="entry name" value="AMP-bd_C"/>
</dbReference>
<dbReference type="Gene3D" id="3.40.50.12780">
    <property type="entry name" value="N-terminal domain of ligase-like"/>
    <property type="match status" value="4"/>
</dbReference>
<feature type="region of interest" description="Disordered" evidence="1">
    <location>
        <begin position="2535"/>
        <end position="2602"/>
    </location>
</feature>
<gene>
    <name evidence="5" type="ORF">BG006_008497</name>
</gene>
<feature type="region of interest" description="Disordered" evidence="1">
    <location>
        <begin position="1827"/>
        <end position="1847"/>
    </location>
</feature>
<dbReference type="Pfam" id="PF23024">
    <property type="entry name" value="AMP-dom_DIP2-like"/>
    <property type="match status" value="1"/>
</dbReference>
<feature type="compositionally biased region" description="Polar residues" evidence="1">
    <location>
        <begin position="425"/>
        <end position="446"/>
    </location>
</feature>
<feature type="compositionally biased region" description="Low complexity" evidence="1">
    <location>
        <begin position="67"/>
        <end position="106"/>
    </location>
</feature>
<dbReference type="Pfam" id="PF00501">
    <property type="entry name" value="AMP-binding"/>
    <property type="match status" value="1"/>
</dbReference>
<feature type="compositionally biased region" description="Basic and acidic residues" evidence="1">
    <location>
        <begin position="447"/>
        <end position="465"/>
    </location>
</feature>
<name>A0A9P5SVP4_9FUNG</name>
<evidence type="ECO:0000313" key="5">
    <source>
        <dbReference type="EMBL" id="KAF9336478.1"/>
    </source>
</evidence>
<organism evidence="5 6">
    <name type="scientific">Podila minutissima</name>
    <dbReference type="NCBI Taxonomy" id="64525"/>
    <lineage>
        <taxon>Eukaryota</taxon>
        <taxon>Fungi</taxon>
        <taxon>Fungi incertae sedis</taxon>
        <taxon>Mucoromycota</taxon>
        <taxon>Mortierellomycotina</taxon>
        <taxon>Mortierellomycetes</taxon>
        <taxon>Mortierellales</taxon>
        <taxon>Mortierellaceae</taxon>
        <taxon>Podila</taxon>
    </lineage>
</organism>
<comment type="caution">
    <text evidence="5">The sequence shown here is derived from an EMBL/GenBank/DDBJ whole genome shotgun (WGS) entry which is preliminary data.</text>
</comment>
<feature type="region of interest" description="Disordered" evidence="1">
    <location>
        <begin position="344"/>
        <end position="388"/>
    </location>
</feature>
<dbReference type="InterPro" id="IPR042099">
    <property type="entry name" value="ANL_N_sf"/>
</dbReference>
<sequence>MSSVDNAASATKSNVHTPLPSEKSDETPGAVSAAPVNVSSAPHPEPSPSSKQQEAEAPLPPNSALATTPPSNPSNNINNDINHNISSTGATPTPSQQPSQQPSHSPLIGGPGEVRKDISLPSADMNQLNALLHTVQPTSPPQPTALVPSRATQTEPTTPSPPHQIDKAPSTKISPQNHAAQPEEDDNASIASNVQEHSVGEDSRQDLIEDTDEAPKDTETAKDPKQAIPSPSKMAQGMLPPLASHAYTTEAPVSVLSQPNHGRATPSGGRAAPSAVLETEGGEDESSEPTASYTSPTHEWARILKRRLNKGLNDAQLARSNSMLASPSIIAQSLVQVIPSLQVKEATSRSPDSPAREYQTAEELFDRPAAIEPSTKYEDTHTRDDVFPSANISSAPLLLFAPLNPDELHGKTSKSSKQPAPLPDASSTNTVTEVQPVSSDPPTSGTQEKEPKEQKEPKKPKDHKDKSQHKHLAPTLLQPAPSATLIGQICIPVKTSPGLEPPPTGDNPSPVSPSRALVTPTNQTRSPSLARDQAKNSAPNANLSVNSRTLVNQGSSSSLTGTHSAIPKDLGTNSNNPIRPIQYTPVTQYKANPAKKRDASSSSKDPKVESPKEVRAQTEKGAPEPSVDSKLETLAASAKADQWALEALSGLTEFKFDTTLPVSAVVATTLAGSTNNLAAKQNQLTPSARRGSSASDAPVVAKVIQSPFESSRLSQIIPPLMQGIVPETSVHPVDVPYQPISAAPGSPMIPAPIQGYQKAPGSGPSGHEHEIIALGYGHATRGHQQGRSVSSIGDFQIINKPVERPSVDMNSYRREAGPSLDLTPMSLASAPSNVPAPSAAPAPALNLGSGYQISWLPQSRPVLPPRADVNSIDVPALTGKQMLPHDPRPIQSHSKDPSSQFKHLGEALRYWGINRPEGNAFASIEGKGSECGSMDWARILGKAELIAKNIHEKTQLPAGARVALVFRLSEILEFVAAFYGAMLAGVVPVLVNQIQEFSEMVYIMTSAKVELALTTQINHKALMKDVRKGTVWPSGVTWWRTDSQETWSPKKGEHERIPLKQHDLAYIEYTKSANGELKGIAVSHKSLMAQCQTLRSTFSWRPALYRDKNGKYQTDPSLAVDTPPHHLQALKVAQEEPSIHGTVMSWLEPRQQSGLIIGCIMGVYLGNFTVFVDSSITAISGLWAHSVAAYRANIAFADYNGMQRLLRNFRLNPQGTVTPTRPDLRFLHTVYVDALSSNPKFNREFLDEYLYPLGMIQRQDTSLTSKTSPETSKSSSKMTRGDLGVIEYLSLPEHGGAIISVRDGIEPPPGVEKVDFKKQYRKSTLPLGRPSIDTPKDTNAGSGATLTAEPKSASPVSELGEKGKLENHPLSSFSTAEYLLQRSALRVNKIVVLATGDEAVRQMDEPGTILVGSFGYPLAQSVALIVDPETLAISLPDVVGEIWISSPTLPVCFWGLPEHTQEVFNAKSFVVSEEEMVPTVFCPPKGYDKLLRTGILGTMIEGRLVVFGPYSKRLQQDMADPLKPPGSQYEYYHTSDLTSTLHAKVNGVGELSIFECFVNNEFLPVVCIELSKECRLAAQPLGAIAQNVAINSHHALKDLNGLRAYCIAVWEANTLPRMFENGRRVIDHALCKKMFELGRIFKILYFSTFIGDVMFNIPHGDDLANGFWSRECTAKRLQRQGPPLRYVQYSSNVVFLEAFDEKSSMGMSKFHTVTDVLIWRTITQQDEVAFIELDHRGKEQKSVPFKKFNYKVTGCAMHLDRKCGLKHGDHVILWFTQDLEYIVALHACWALGLIPIPLALPEHAHAQSLLTGASSYQPHNTAAGMSLGGAASFPQSGHTTGSLPSKYQEEKRNNILRALLRIMDEVKVKAILGNNATDDYLRLKSTTTHLRSIRSTFSPQFCQTPELTSQDATHLPPLYNVTKAAKTKQQLGALSGYAPKREWFTPTYPAVYLIDPDAAMTSLASRKLLKLTHEVLNNLCRNQKLQFKMASGQAIVTCLSIFNGMGFVQGCCSGIYVGGPSVIIQPSDFSANPVIWLEALTRYKVQDATLTYPLLEQVLTRLDGTQGMPILGQVVLDSLKNLVILSHGRTQRDKINTAITRLGQYKMESESMNMIYSHPLNFMVTSQLDRQLGPVRIHVSSRNLRFGIVTATSEVDDPTGIWLEDVGVATMYSSIAIVHPETLEICAANQVGEIWVCADSSVNSFNVPAGASSNPTQSQPFGACITGYDNRVRHVRTGDLGFLWNGQQQHMMQLQSLSNQGQRNAAQASAAAGSGSFQLFVLGSMQDAFQVHGLLHFAQDIESTAESAHANVAPQGCLSFKTPLGQIVVVVKVVSQEPEVLVSMYIPLMHAILEQHQFIPDVIALVGDNVSTARRAIDGFKPRDTVAALYSAERLSSTPEPQYNANNRNSLYGSPLLVANIPLPPGAHNPLIQSPVSYQPHSQYQPHASSAGSVTAGTIVSPTQGLPNVASSHSVATLSSSGPSSSTAAAAALPRPLSQQAFLSSPPHSGSSANGSGQSFLSELAMYSGIPATGTTTTVIRGPNSKGSQPHQIRQNSQPQPAQQQQRPLHPRQITSSENRSSSAEELRGDPNKSGVKGFMKGMNAKFTEIRRAGL</sequence>
<accession>A0A9P5SVP4</accession>
<feature type="compositionally biased region" description="Polar residues" evidence="1">
    <location>
        <begin position="288"/>
        <end position="297"/>
    </location>
</feature>
<feature type="compositionally biased region" description="Polar residues" evidence="1">
    <location>
        <begin position="2535"/>
        <end position="2551"/>
    </location>
</feature>
<feature type="compositionally biased region" description="Polar residues" evidence="1">
    <location>
        <begin position="1"/>
        <end position="16"/>
    </location>
</feature>
<feature type="region of interest" description="Disordered" evidence="1">
    <location>
        <begin position="1"/>
        <end position="299"/>
    </location>
</feature>
<dbReference type="Proteomes" id="UP000696485">
    <property type="component" value="Unassembled WGS sequence"/>
</dbReference>
<feature type="domain" description="AMP-binding enzyme C-terminal" evidence="3">
    <location>
        <begin position="2287"/>
        <end position="2396"/>
    </location>
</feature>
<reference evidence="5" key="1">
    <citation type="journal article" date="2020" name="Fungal Divers.">
        <title>Resolving the Mortierellaceae phylogeny through synthesis of multi-gene phylogenetics and phylogenomics.</title>
        <authorList>
            <person name="Vandepol N."/>
            <person name="Liber J."/>
            <person name="Desiro A."/>
            <person name="Na H."/>
            <person name="Kennedy M."/>
            <person name="Barry K."/>
            <person name="Grigoriev I.V."/>
            <person name="Miller A.N."/>
            <person name="O'Donnell K."/>
            <person name="Stajich J.E."/>
            <person name="Bonito G."/>
        </authorList>
    </citation>
    <scope>NUCLEOTIDE SEQUENCE</scope>
    <source>
        <strain evidence="5">NVP1</strain>
    </source>
</reference>